<name>A0A1P8W9N7_9PLAN</name>
<dbReference type="STRING" id="1891926.Fuma_00361"/>
<organism evidence="2 3">
    <name type="scientific">Fuerstiella marisgermanici</name>
    <dbReference type="NCBI Taxonomy" id="1891926"/>
    <lineage>
        <taxon>Bacteria</taxon>
        <taxon>Pseudomonadati</taxon>
        <taxon>Planctomycetota</taxon>
        <taxon>Planctomycetia</taxon>
        <taxon>Planctomycetales</taxon>
        <taxon>Planctomycetaceae</taxon>
        <taxon>Fuerstiella</taxon>
    </lineage>
</organism>
<dbReference type="OrthoDB" id="9758018at2"/>
<keyword evidence="3" id="KW-1185">Reference proteome</keyword>
<keyword evidence="1" id="KW-0812">Transmembrane</keyword>
<sequence>MPTNAQLTTSHVTFVNPTRYVWFYFKVPNLRDTGPTLAELQQQFDTVLKVYQEKCNTGTNKTVTLQPGTSFDSHRLLHMPRKRRGKLNIELEIRHLLDVFVLAINVEAPGEFSVSNLPDFTDLQFGQHGVSNYLGSFTVVQAETKGSYGCLMTVAQVLHNHYLRQFGEPLPAIDTGHAMFLPGPLANGMQAATLGAAFVYPVQTDADRVQHQDGSTLSSPEEQLLMHLPLIGLCHLKAVNSSKRLKEDLSPSVQAHDFELQHLLAGELPTATTEFSAEKKRIERINRRLKARKLTQLRLEELRTVSDKLTDGRSSLTEKTEETRREVHTISINRRNLIAATKTWPQGADDIVELLYDRIANSPVAQAESDQDYAASTLKRADVFFESIEASARCHEVQETRWVTHVMVILGAFAAADLVPSLVGSDAFNQLSWGMRLLIEFAVFAATVLAAIALLTFRRSKSK</sequence>
<dbReference type="RefSeq" id="WP_077022626.1">
    <property type="nucleotide sequence ID" value="NZ_CP017641.1"/>
</dbReference>
<feature type="transmembrane region" description="Helical" evidence="1">
    <location>
        <begin position="435"/>
        <end position="457"/>
    </location>
</feature>
<dbReference type="AlphaFoldDB" id="A0A1P8W9N7"/>
<dbReference type="KEGG" id="fmr:Fuma_00361"/>
<feature type="transmembrane region" description="Helical" evidence="1">
    <location>
        <begin position="402"/>
        <end position="423"/>
    </location>
</feature>
<proteinExistence type="predicted"/>
<dbReference type="EMBL" id="CP017641">
    <property type="protein sequence ID" value="APZ90777.1"/>
    <property type="molecule type" value="Genomic_DNA"/>
</dbReference>
<evidence type="ECO:0000256" key="1">
    <source>
        <dbReference type="SAM" id="Phobius"/>
    </source>
</evidence>
<evidence type="ECO:0000313" key="2">
    <source>
        <dbReference type="EMBL" id="APZ90777.1"/>
    </source>
</evidence>
<keyword evidence="1" id="KW-1133">Transmembrane helix</keyword>
<dbReference type="Proteomes" id="UP000187735">
    <property type="component" value="Chromosome"/>
</dbReference>
<evidence type="ECO:0000313" key="3">
    <source>
        <dbReference type="Proteomes" id="UP000187735"/>
    </source>
</evidence>
<protein>
    <submittedName>
        <fullName evidence="2">Uncharacterized protein</fullName>
    </submittedName>
</protein>
<accession>A0A1P8W9N7</accession>
<reference evidence="2 3" key="1">
    <citation type="journal article" date="2016" name="Front. Microbiol.">
        <title>Fuerstia marisgermanicae gen. nov., sp. nov., an Unusual Member of the Phylum Planctomycetes from the German Wadden Sea.</title>
        <authorList>
            <person name="Kohn T."/>
            <person name="Heuer A."/>
            <person name="Jogler M."/>
            <person name="Vollmers J."/>
            <person name="Boedeker C."/>
            <person name="Bunk B."/>
            <person name="Rast P."/>
            <person name="Borchert D."/>
            <person name="Glockner I."/>
            <person name="Freese H.M."/>
            <person name="Klenk H.P."/>
            <person name="Overmann J."/>
            <person name="Kaster A.K."/>
            <person name="Rohde M."/>
            <person name="Wiegand S."/>
            <person name="Jogler C."/>
        </authorList>
    </citation>
    <scope>NUCLEOTIDE SEQUENCE [LARGE SCALE GENOMIC DNA]</scope>
    <source>
        <strain evidence="2 3">NH11</strain>
    </source>
</reference>
<gene>
    <name evidence="2" type="ORF">Fuma_00361</name>
</gene>
<keyword evidence="1" id="KW-0472">Membrane</keyword>